<name>A0A163YJH8_9BRAD</name>
<evidence type="ECO:0000256" key="2">
    <source>
        <dbReference type="ARBA" id="ARBA00005417"/>
    </source>
</evidence>
<comment type="caution">
    <text evidence="10">The sequence shown here is derived from an EMBL/GenBank/DDBJ whole genome shotgun (WGS) entry which is preliminary data.</text>
</comment>
<feature type="domain" description="ABC transporter" evidence="9">
    <location>
        <begin position="13"/>
        <end position="264"/>
    </location>
</feature>
<keyword evidence="11" id="KW-1185">Reference proteome</keyword>
<dbReference type="NCBIfam" id="TIGR01727">
    <property type="entry name" value="oligo_HPY"/>
    <property type="match status" value="1"/>
</dbReference>
<evidence type="ECO:0000256" key="3">
    <source>
        <dbReference type="ARBA" id="ARBA00022448"/>
    </source>
</evidence>
<dbReference type="GO" id="GO:0005886">
    <property type="term" value="C:plasma membrane"/>
    <property type="evidence" value="ECO:0007669"/>
    <property type="project" value="UniProtKB-SubCell"/>
</dbReference>
<dbReference type="PROSITE" id="PS00211">
    <property type="entry name" value="ABC_TRANSPORTER_1"/>
    <property type="match status" value="1"/>
</dbReference>
<keyword evidence="3" id="KW-0813">Transport</keyword>
<dbReference type="InterPro" id="IPR017871">
    <property type="entry name" value="ABC_transporter-like_CS"/>
</dbReference>
<evidence type="ECO:0000256" key="5">
    <source>
        <dbReference type="ARBA" id="ARBA00022741"/>
    </source>
</evidence>
<dbReference type="Gene3D" id="3.40.50.300">
    <property type="entry name" value="P-loop containing nucleotide triphosphate hydrolases"/>
    <property type="match status" value="1"/>
</dbReference>
<organism evidence="10 11">
    <name type="scientific">Tardiphaga robiniae</name>
    <dbReference type="NCBI Taxonomy" id="943830"/>
    <lineage>
        <taxon>Bacteria</taxon>
        <taxon>Pseudomonadati</taxon>
        <taxon>Pseudomonadota</taxon>
        <taxon>Alphaproteobacteria</taxon>
        <taxon>Hyphomicrobiales</taxon>
        <taxon>Nitrobacteraceae</taxon>
        <taxon>Tardiphaga</taxon>
    </lineage>
</organism>
<dbReference type="InterPro" id="IPR027417">
    <property type="entry name" value="P-loop_NTPase"/>
</dbReference>
<dbReference type="GO" id="GO:0016887">
    <property type="term" value="F:ATP hydrolysis activity"/>
    <property type="evidence" value="ECO:0007669"/>
    <property type="project" value="InterPro"/>
</dbReference>
<proteinExistence type="inferred from homology"/>
<dbReference type="EMBL" id="LVYV01000023">
    <property type="protein sequence ID" value="KZD22227.1"/>
    <property type="molecule type" value="Genomic_DNA"/>
</dbReference>
<dbReference type="Pfam" id="PF08352">
    <property type="entry name" value="oligo_HPY"/>
    <property type="match status" value="1"/>
</dbReference>
<dbReference type="Pfam" id="PF00005">
    <property type="entry name" value="ABC_tran"/>
    <property type="match status" value="1"/>
</dbReference>
<dbReference type="CDD" id="cd03257">
    <property type="entry name" value="ABC_NikE_OppD_transporters"/>
    <property type="match status" value="1"/>
</dbReference>
<comment type="function">
    <text evidence="8">Involved in beta-(1--&gt;2)glucan export. Transmembrane domains (TMD) form a pore in the inner membrane and the ATP-binding domain (NBD) is responsible for energy generation.</text>
</comment>
<dbReference type="GO" id="GO:0015833">
    <property type="term" value="P:peptide transport"/>
    <property type="evidence" value="ECO:0007669"/>
    <property type="project" value="InterPro"/>
</dbReference>
<comment type="similarity">
    <text evidence="2">Belongs to the ABC transporter superfamily.</text>
</comment>
<gene>
    <name evidence="10" type="ORF">A4A58_09250</name>
</gene>
<evidence type="ECO:0000256" key="6">
    <source>
        <dbReference type="ARBA" id="ARBA00022840"/>
    </source>
</evidence>
<dbReference type="SMART" id="SM00382">
    <property type="entry name" value="AAA"/>
    <property type="match status" value="1"/>
</dbReference>
<evidence type="ECO:0000313" key="10">
    <source>
        <dbReference type="EMBL" id="KZD22227.1"/>
    </source>
</evidence>
<dbReference type="InterPro" id="IPR013563">
    <property type="entry name" value="Oligopep_ABC_C"/>
</dbReference>
<dbReference type="PANTHER" id="PTHR43297">
    <property type="entry name" value="OLIGOPEPTIDE TRANSPORT ATP-BINDING PROTEIN APPD"/>
    <property type="match status" value="1"/>
</dbReference>
<dbReference type="Proteomes" id="UP000076574">
    <property type="component" value="Unassembled WGS sequence"/>
</dbReference>
<sequence>MIMGSTAGPTPILSIENLQVSLFTRRGVLPAVDGLSLTVSAGETLAIVGESGCGKSLTALAIMRLLPNPPAKIVGGAVRFMGRDLAALSEREMQRVRGKDISMIFQDPMTSLNPVVAVGDQLIEAIRRHNEVSRHEARDRAVELLRRVRIPDAERRLNDYPHQMSGGMSQRVMIAMAIACGPKLLIADEPTTALDVTIQAQIIELMKELQSSSDMGLIIITHDLGVVAEVADRVAVMYAGRKVEEAPVEALFERPLHRYTRGLLGATPSAQRRRGSRLVEITGNVPALSDLPQGCAFQNRCPDVFDRCRAERPQLASLLPHRSAACFAAEKELSRDAAAIGA</sequence>
<dbReference type="InterPro" id="IPR003593">
    <property type="entry name" value="AAA+_ATPase"/>
</dbReference>
<evidence type="ECO:0000256" key="1">
    <source>
        <dbReference type="ARBA" id="ARBA00004417"/>
    </source>
</evidence>
<dbReference type="InterPro" id="IPR050388">
    <property type="entry name" value="ABC_Ni/Peptide_Import"/>
</dbReference>
<reference evidence="10 11" key="1">
    <citation type="submission" date="2016-03" db="EMBL/GenBank/DDBJ databases">
        <title>Microsymbionts genomes from the relict species Vavilovia formosa (Stev.) Fed.</title>
        <authorList>
            <person name="Kopat V."/>
            <person name="Chirak E."/>
            <person name="Kimeklis A."/>
            <person name="Andronov E."/>
        </authorList>
    </citation>
    <scope>NUCLEOTIDE SEQUENCE [LARGE SCALE GENOMIC DNA]</scope>
    <source>
        <strain evidence="10 11">Vaf07</strain>
    </source>
</reference>
<dbReference type="STRING" id="943830.A4A58_09250"/>
<dbReference type="InterPro" id="IPR003439">
    <property type="entry name" value="ABC_transporter-like_ATP-bd"/>
</dbReference>
<keyword evidence="5" id="KW-0547">Nucleotide-binding</keyword>
<dbReference type="GO" id="GO:0005524">
    <property type="term" value="F:ATP binding"/>
    <property type="evidence" value="ECO:0007669"/>
    <property type="project" value="UniProtKB-KW"/>
</dbReference>
<evidence type="ECO:0000256" key="4">
    <source>
        <dbReference type="ARBA" id="ARBA00022475"/>
    </source>
</evidence>
<dbReference type="PANTHER" id="PTHR43297:SF2">
    <property type="entry name" value="DIPEPTIDE TRANSPORT ATP-BINDING PROTEIN DPPD"/>
    <property type="match status" value="1"/>
</dbReference>
<keyword evidence="7" id="KW-0472">Membrane</keyword>
<dbReference type="SUPFAM" id="SSF52540">
    <property type="entry name" value="P-loop containing nucleoside triphosphate hydrolases"/>
    <property type="match status" value="1"/>
</dbReference>
<dbReference type="OrthoDB" id="9815712at2"/>
<dbReference type="FunFam" id="3.40.50.300:FF:000016">
    <property type="entry name" value="Oligopeptide ABC transporter ATP-binding component"/>
    <property type="match status" value="1"/>
</dbReference>
<dbReference type="AlphaFoldDB" id="A0A163YJH8"/>
<evidence type="ECO:0000259" key="9">
    <source>
        <dbReference type="PROSITE" id="PS50893"/>
    </source>
</evidence>
<evidence type="ECO:0000256" key="7">
    <source>
        <dbReference type="ARBA" id="ARBA00023136"/>
    </source>
</evidence>
<evidence type="ECO:0000313" key="11">
    <source>
        <dbReference type="Proteomes" id="UP000076574"/>
    </source>
</evidence>
<accession>A0A163YJH8</accession>
<comment type="subcellular location">
    <subcellularLocation>
        <location evidence="1">Cell inner membrane</location>
        <topology evidence="1">Peripheral membrane protein</topology>
    </subcellularLocation>
</comment>
<dbReference type="GO" id="GO:0055085">
    <property type="term" value="P:transmembrane transport"/>
    <property type="evidence" value="ECO:0007669"/>
    <property type="project" value="UniProtKB-ARBA"/>
</dbReference>
<evidence type="ECO:0000256" key="8">
    <source>
        <dbReference type="ARBA" id="ARBA00024722"/>
    </source>
</evidence>
<keyword evidence="6 10" id="KW-0067">ATP-binding</keyword>
<keyword evidence="4" id="KW-1003">Cell membrane</keyword>
<protein>
    <submittedName>
        <fullName evidence="10">Peptide ABC transporter ATP-binding protein</fullName>
    </submittedName>
</protein>
<dbReference type="PROSITE" id="PS50893">
    <property type="entry name" value="ABC_TRANSPORTER_2"/>
    <property type="match status" value="1"/>
</dbReference>